<dbReference type="InterPro" id="IPR047640">
    <property type="entry name" value="RpiR-like"/>
</dbReference>
<dbReference type="PROSITE" id="PS51071">
    <property type="entry name" value="HTH_RPIR"/>
    <property type="match status" value="1"/>
</dbReference>
<evidence type="ECO:0000259" key="5">
    <source>
        <dbReference type="PROSITE" id="PS51464"/>
    </source>
</evidence>
<dbReference type="Gene3D" id="1.10.10.10">
    <property type="entry name" value="Winged helix-like DNA-binding domain superfamily/Winged helix DNA-binding domain"/>
    <property type="match status" value="1"/>
</dbReference>
<reference evidence="7" key="1">
    <citation type="submission" date="2016-10" db="EMBL/GenBank/DDBJ databases">
        <authorList>
            <person name="Varghese N."/>
            <person name="Submissions S."/>
        </authorList>
    </citation>
    <scope>NUCLEOTIDE SEQUENCE [LARGE SCALE GENOMIC DNA]</scope>
    <source>
        <strain evidence="7">VPI 5359</strain>
    </source>
</reference>
<dbReference type="PROSITE" id="PS51464">
    <property type="entry name" value="SIS"/>
    <property type="match status" value="1"/>
</dbReference>
<dbReference type="EMBL" id="FNOU01000007">
    <property type="protein sequence ID" value="SDX76811.1"/>
    <property type="molecule type" value="Genomic_DNA"/>
</dbReference>
<dbReference type="InterPro" id="IPR046348">
    <property type="entry name" value="SIS_dom_sf"/>
</dbReference>
<dbReference type="Pfam" id="PF01418">
    <property type="entry name" value="HTH_6"/>
    <property type="match status" value="1"/>
</dbReference>
<dbReference type="GO" id="GO:1901135">
    <property type="term" value="P:carbohydrate derivative metabolic process"/>
    <property type="evidence" value="ECO:0007669"/>
    <property type="project" value="InterPro"/>
</dbReference>
<dbReference type="InterPro" id="IPR035472">
    <property type="entry name" value="RpiR-like_SIS"/>
</dbReference>
<dbReference type="Pfam" id="PF01380">
    <property type="entry name" value="SIS"/>
    <property type="match status" value="1"/>
</dbReference>
<accession>A0A1H3EDN0</accession>
<dbReference type="SUPFAM" id="SSF46689">
    <property type="entry name" value="Homeodomain-like"/>
    <property type="match status" value="1"/>
</dbReference>
<sequence length="305" mass="35027">MNNYRKKCDVRDIFAELKHQYNSFSKSHKKIALYIMRNFEKVPDMSAMQVARAVHVSEATVVRFAIFLGYEGYPEFRKFLKDEMNSKLTTVERIDLTMGDDEKALLMKDSAKHMLKSDIESVKDTLANFDEETFEHCVGLIAEARKVIIIGFRTTSLLTEYLGYYLGLVLDDVRIVNHGVTDFYEHLIKIGENDVVIAISFPRYAKKTMEAVEFLKDRGPKIIVISDNNHAPINQYADYTLLAKSNAYAFVDSLVAPLSMIDALVVAIGLKNVAKTKKTFKDLEEIWKENYVYTGDELERDLWSE</sequence>
<organism evidence="6 7">
    <name type="scientific">Eubacterium barkeri</name>
    <name type="common">Clostridium barkeri</name>
    <dbReference type="NCBI Taxonomy" id="1528"/>
    <lineage>
        <taxon>Bacteria</taxon>
        <taxon>Bacillati</taxon>
        <taxon>Bacillota</taxon>
        <taxon>Clostridia</taxon>
        <taxon>Eubacteriales</taxon>
        <taxon>Eubacteriaceae</taxon>
        <taxon>Eubacterium</taxon>
    </lineage>
</organism>
<dbReference type="Gene3D" id="3.40.50.10490">
    <property type="entry name" value="Glucose-6-phosphate isomerase like protein, domain 1"/>
    <property type="match status" value="1"/>
</dbReference>
<dbReference type="PANTHER" id="PTHR30514:SF18">
    <property type="entry name" value="RPIR-FAMILY TRANSCRIPTIONAL REGULATOR"/>
    <property type="match status" value="1"/>
</dbReference>
<dbReference type="RefSeq" id="WP_242873522.1">
    <property type="nucleotide sequence ID" value="NZ_FNOU01000007.1"/>
</dbReference>
<dbReference type="InterPro" id="IPR009057">
    <property type="entry name" value="Homeodomain-like_sf"/>
</dbReference>
<keyword evidence="7" id="KW-1185">Reference proteome</keyword>
<protein>
    <submittedName>
        <fullName evidence="6">DNA-binding transcriptional regulator, MurR/RpiR family, contains HTH and SIS domains</fullName>
    </submittedName>
</protein>
<evidence type="ECO:0000313" key="7">
    <source>
        <dbReference type="Proteomes" id="UP000199652"/>
    </source>
</evidence>
<gene>
    <name evidence="6" type="ORF">SAMN04488579_10715</name>
</gene>
<proteinExistence type="predicted"/>
<feature type="domain" description="SIS" evidence="5">
    <location>
        <begin position="137"/>
        <end position="278"/>
    </location>
</feature>
<dbReference type="CDD" id="cd05013">
    <property type="entry name" value="SIS_RpiR"/>
    <property type="match status" value="1"/>
</dbReference>
<feature type="domain" description="HTH rpiR-type" evidence="4">
    <location>
        <begin position="11"/>
        <end position="87"/>
    </location>
</feature>
<evidence type="ECO:0000313" key="6">
    <source>
        <dbReference type="EMBL" id="SDX76811.1"/>
    </source>
</evidence>
<dbReference type="AlphaFoldDB" id="A0A1H3EDN0"/>
<name>A0A1H3EDN0_EUBBA</name>
<dbReference type="SUPFAM" id="SSF53697">
    <property type="entry name" value="SIS domain"/>
    <property type="match status" value="1"/>
</dbReference>
<dbReference type="Proteomes" id="UP000199652">
    <property type="component" value="Unassembled WGS sequence"/>
</dbReference>
<dbReference type="InterPro" id="IPR000281">
    <property type="entry name" value="HTH_RpiR"/>
</dbReference>
<dbReference type="GO" id="GO:0097367">
    <property type="term" value="F:carbohydrate derivative binding"/>
    <property type="evidence" value="ECO:0007669"/>
    <property type="project" value="InterPro"/>
</dbReference>
<dbReference type="GO" id="GO:0003700">
    <property type="term" value="F:DNA-binding transcription factor activity"/>
    <property type="evidence" value="ECO:0007669"/>
    <property type="project" value="InterPro"/>
</dbReference>
<dbReference type="PANTHER" id="PTHR30514">
    <property type="entry name" value="GLUCOKINASE"/>
    <property type="match status" value="1"/>
</dbReference>
<dbReference type="GO" id="GO:0003677">
    <property type="term" value="F:DNA binding"/>
    <property type="evidence" value="ECO:0007669"/>
    <property type="project" value="UniProtKB-KW"/>
</dbReference>
<dbReference type="InterPro" id="IPR036388">
    <property type="entry name" value="WH-like_DNA-bd_sf"/>
</dbReference>
<evidence type="ECO:0000259" key="4">
    <source>
        <dbReference type="PROSITE" id="PS51071"/>
    </source>
</evidence>
<keyword evidence="2 6" id="KW-0238">DNA-binding</keyword>
<dbReference type="InterPro" id="IPR001347">
    <property type="entry name" value="SIS_dom"/>
</dbReference>
<evidence type="ECO:0000256" key="1">
    <source>
        <dbReference type="ARBA" id="ARBA00023015"/>
    </source>
</evidence>
<keyword evidence="1" id="KW-0805">Transcription regulation</keyword>
<keyword evidence="3" id="KW-0804">Transcription</keyword>
<evidence type="ECO:0000256" key="2">
    <source>
        <dbReference type="ARBA" id="ARBA00023125"/>
    </source>
</evidence>
<evidence type="ECO:0000256" key="3">
    <source>
        <dbReference type="ARBA" id="ARBA00023163"/>
    </source>
</evidence>
<dbReference type="STRING" id="1528.SAMN04488579_10715"/>